<organism evidence="2 3">
    <name type="scientific">Natrinema salifodinae</name>
    <dbReference type="NCBI Taxonomy" id="1202768"/>
    <lineage>
        <taxon>Archaea</taxon>
        <taxon>Methanobacteriati</taxon>
        <taxon>Methanobacteriota</taxon>
        <taxon>Stenosarchaea group</taxon>
        <taxon>Halobacteria</taxon>
        <taxon>Halobacteriales</taxon>
        <taxon>Natrialbaceae</taxon>
        <taxon>Natrinema</taxon>
    </lineage>
</organism>
<protein>
    <submittedName>
        <fullName evidence="2">Uncharacterized protein</fullName>
    </submittedName>
</protein>
<dbReference type="Proteomes" id="UP000183275">
    <property type="component" value="Unassembled WGS sequence"/>
</dbReference>
<dbReference type="OrthoDB" id="202932at2157"/>
<gene>
    <name evidence="2" type="ORF">SAMN05216285_1637</name>
</gene>
<feature type="region of interest" description="Disordered" evidence="1">
    <location>
        <begin position="19"/>
        <end position="53"/>
    </location>
</feature>
<name>A0A1I0NFU6_9EURY</name>
<evidence type="ECO:0000313" key="2">
    <source>
        <dbReference type="EMBL" id="SEV99652.1"/>
    </source>
</evidence>
<dbReference type="eggNOG" id="ENOG502N5KP">
    <property type="taxonomic scope" value="Archaea"/>
</dbReference>
<dbReference type="PROSITE" id="PS51257">
    <property type="entry name" value="PROKAR_LIPOPROTEIN"/>
    <property type="match status" value="1"/>
</dbReference>
<dbReference type="EMBL" id="FOIS01000002">
    <property type="protein sequence ID" value="SEV99652.1"/>
    <property type="molecule type" value="Genomic_DNA"/>
</dbReference>
<dbReference type="RefSeq" id="WP_049988641.1">
    <property type="nucleotide sequence ID" value="NZ_FOIS01000002.1"/>
</dbReference>
<reference evidence="3" key="1">
    <citation type="submission" date="2016-10" db="EMBL/GenBank/DDBJ databases">
        <authorList>
            <person name="Varghese N."/>
        </authorList>
    </citation>
    <scope>NUCLEOTIDE SEQUENCE [LARGE SCALE GENOMIC DNA]</scope>
    <source>
        <strain evidence="3">CGMCC 1.12284</strain>
    </source>
</reference>
<accession>A0A1I0NFU6</accession>
<proteinExistence type="predicted"/>
<evidence type="ECO:0000256" key="1">
    <source>
        <dbReference type="SAM" id="MobiDB-lite"/>
    </source>
</evidence>
<keyword evidence="3" id="KW-1185">Reference proteome</keyword>
<evidence type="ECO:0000313" key="3">
    <source>
        <dbReference type="Proteomes" id="UP000183275"/>
    </source>
</evidence>
<dbReference type="AlphaFoldDB" id="A0A1I0NFU6"/>
<sequence>MVRRRQILLATLAAGAAGTAGCVSDDPSDERNENGDDQSTGSNDADLPSDLESTADGVYRVDIGAVSDRAASIEDSMQISYDGDPEVVWVYDRILESNRSAESTPELAVDPVIDTTDDVENLFLAPIYDADAENWTIHAYADDTYYEARDTHQFWIGRFFTGPNEDQAVRGHDVAFTEHHDGVYRATLEYGETPPENGLDRSKRVMLTNREWDETALEAAESILGAAVAPTRVGPTEPDYNEADEDDPAPVVDFSFEYDPDAKTITIVHENGPAFRGDHVQVEFEAGLTEAQFSGEVTPGDRLTVAVPSADPSEYLGIAWRGPEQEHYIILDRYEIPE</sequence>